<evidence type="ECO:0000313" key="4">
    <source>
        <dbReference type="EMBL" id="KAH0618247.1"/>
    </source>
</evidence>
<dbReference type="Pfam" id="PF00041">
    <property type="entry name" value="fn3"/>
    <property type="match status" value="3"/>
</dbReference>
<dbReference type="InterPro" id="IPR036116">
    <property type="entry name" value="FN3_sf"/>
</dbReference>
<evidence type="ECO:0000259" key="3">
    <source>
        <dbReference type="PROSITE" id="PS50853"/>
    </source>
</evidence>
<reference evidence="4 5" key="1">
    <citation type="journal article" date="2022" name="Gigascience">
        <title>A chromosome-level genome assembly and annotation of the desert horned lizard, Phrynosoma platyrhinos, provides insight into chromosomal rearrangements among reptiles.</title>
        <authorList>
            <person name="Koochekian N."/>
            <person name="Ascanio A."/>
            <person name="Farleigh K."/>
            <person name="Card D.C."/>
            <person name="Schield D.R."/>
            <person name="Castoe T.A."/>
            <person name="Jezkova T."/>
        </authorList>
    </citation>
    <scope>NUCLEOTIDE SEQUENCE [LARGE SCALE GENOMIC DNA]</scope>
    <source>
        <strain evidence="4">NK-2021</strain>
    </source>
</reference>
<evidence type="ECO:0000256" key="2">
    <source>
        <dbReference type="SAM" id="SignalP"/>
    </source>
</evidence>
<dbReference type="SMART" id="SM00060">
    <property type="entry name" value="FN3"/>
    <property type="match status" value="2"/>
</dbReference>
<dbReference type="PANTHER" id="PTHR46708">
    <property type="entry name" value="TENASCIN"/>
    <property type="match status" value="1"/>
</dbReference>
<comment type="caution">
    <text evidence="4">The sequence shown here is derived from an EMBL/GenBank/DDBJ whole genome shotgun (WGS) entry which is preliminary data.</text>
</comment>
<evidence type="ECO:0000313" key="5">
    <source>
        <dbReference type="Proteomes" id="UP000826234"/>
    </source>
</evidence>
<dbReference type="SUPFAM" id="SSF49265">
    <property type="entry name" value="Fibronectin type III"/>
    <property type="match status" value="2"/>
</dbReference>
<dbReference type="PROSITE" id="PS50853">
    <property type="entry name" value="FN3"/>
    <property type="match status" value="2"/>
</dbReference>
<dbReference type="Proteomes" id="UP000826234">
    <property type="component" value="Unassembled WGS sequence"/>
</dbReference>
<organism evidence="4 5">
    <name type="scientific">Phrynosoma platyrhinos</name>
    <name type="common">Desert horned lizard</name>
    <dbReference type="NCBI Taxonomy" id="52577"/>
    <lineage>
        <taxon>Eukaryota</taxon>
        <taxon>Metazoa</taxon>
        <taxon>Chordata</taxon>
        <taxon>Craniata</taxon>
        <taxon>Vertebrata</taxon>
        <taxon>Euteleostomi</taxon>
        <taxon>Lepidosauria</taxon>
        <taxon>Squamata</taxon>
        <taxon>Bifurcata</taxon>
        <taxon>Unidentata</taxon>
        <taxon>Episquamata</taxon>
        <taxon>Toxicofera</taxon>
        <taxon>Iguania</taxon>
        <taxon>Phrynosomatidae</taxon>
        <taxon>Phrynosomatinae</taxon>
        <taxon>Phrynosoma</taxon>
    </lineage>
</organism>
<dbReference type="InterPro" id="IPR013783">
    <property type="entry name" value="Ig-like_fold"/>
</dbReference>
<dbReference type="PANTHER" id="PTHR46708:SF2">
    <property type="entry name" value="FIBRONECTIN TYPE-III DOMAIN-CONTAINING PROTEIN"/>
    <property type="match status" value="1"/>
</dbReference>
<protein>
    <recommendedName>
        <fullName evidence="3">Fibronectin type-III domain-containing protein</fullName>
    </recommendedName>
</protein>
<accession>A0ABQ7SLS0</accession>
<name>A0ABQ7SLS0_PHRPL</name>
<evidence type="ECO:0000256" key="1">
    <source>
        <dbReference type="ARBA" id="ARBA00022737"/>
    </source>
</evidence>
<feature type="domain" description="Fibronectin type-III" evidence="3">
    <location>
        <begin position="120"/>
        <end position="208"/>
    </location>
</feature>
<dbReference type="InterPro" id="IPR003961">
    <property type="entry name" value="FN3_dom"/>
</dbReference>
<feature type="signal peptide" evidence="2">
    <location>
        <begin position="1"/>
        <end position="20"/>
    </location>
</feature>
<proteinExistence type="predicted"/>
<feature type="chain" id="PRO_5045396051" description="Fibronectin type-III domain-containing protein" evidence="2">
    <location>
        <begin position="21"/>
        <end position="246"/>
    </location>
</feature>
<feature type="domain" description="Fibronectin type-III" evidence="3">
    <location>
        <begin position="30"/>
        <end position="119"/>
    </location>
</feature>
<keyword evidence="2" id="KW-0732">Signal</keyword>
<keyword evidence="5" id="KW-1185">Reference proteome</keyword>
<dbReference type="CDD" id="cd00063">
    <property type="entry name" value="FN3"/>
    <property type="match status" value="3"/>
</dbReference>
<dbReference type="InterPro" id="IPR050991">
    <property type="entry name" value="ECM_Regulatory_Proteins"/>
</dbReference>
<keyword evidence="1" id="KW-0677">Repeat</keyword>
<dbReference type="EMBL" id="JAIPUX010005289">
    <property type="protein sequence ID" value="KAH0618247.1"/>
    <property type="molecule type" value="Genomic_DNA"/>
</dbReference>
<gene>
    <name evidence="4" type="ORF">JD844_017264</name>
</gene>
<dbReference type="Gene3D" id="2.60.40.10">
    <property type="entry name" value="Immunoglobulins"/>
    <property type="match status" value="3"/>
</dbReference>
<sequence>MVKELLDFILCLCLGINCRSTKEKGTELDSPHELIVTASTETSISVSWTKAKGPIDHYRVTIIPASGMASEVTVAKDKSELTLSDLEPGTEYTISVIAERGRQQSLEITVDAFTGFRPITQLHFSHVTSSSVNITWSDPSPPADKLILNYTPRDKEETKQVMLDPTKRHAALTGLQPSTEYIVSLVAVHGPVSSEPIIGSVTTGIDPPRNLTIDNVTTDSVTFHWAPPIAHFDHYRIACKSAQVKT</sequence>